<keyword evidence="3" id="KW-0804">Transcription</keyword>
<dbReference type="InterPro" id="IPR036390">
    <property type="entry name" value="WH_DNA-bd_sf"/>
</dbReference>
<evidence type="ECO:0000259" key="4">
    <source>
        <dbReference type="PROSITE" id="PS50949"/>
    </source>
</evidence>
<gene>
    <name evidence="5" type="ORF">MNBD_BACTEROID01-1842</name>
</gene>
<keyword evidence="1" id="KW-0805">Transcription regulation</keyword>
<dbReference type="InterPro" id="IPR046335">
    <property type="entry name" value="LacI/GalR-like_sensor"/>
</dbReference>
<proteinExistence type="predicted"/>
<protein>
    <recommendedName>
        <fullName evidence="4">HTH gntR-type domain-containing protein</fullName>
    </recommendedName>
</protein>
<dbReference type="SMART" id="SM00345">
    <property type="entry name" value="HTH_GNTR"/>
    <property type="match status" value="1"/>
</dbReference>
<dbReference type="Pfam" id="PF00392">
    <property type="entry name" value="GntR"/>
    <property type="match status" value="1"/>
</dbReference>
<evidence type="ECO:0000256" key="2">
    <source>
        <dbReference type="ARBA" id="ARBA00023125"/>
    </source>
</evidence>
<dbReference type="EMBL" id="UOEP01000041">
    <property type="protein sequence ID" value="VAW14977.1"/>
    <property type="molecule type" value="Genomic_DNA"/>
</dbReference>
<evidence type="ECO:0000313" key="5">
    <source>
        <dbReference type="EMBL" id="VAW14977.1"/>
    </source>
</evidence>
<dbReference type="Gene3D" id="3.40.50.2300">
    <property type="match status" value="2"/>
</dbReference>
<dbReference type="Gene3D" id="1.10.10.10">
    <property type="entry name" value="Winged helix-like DNA-binding domain superfamily/Winged helix DNA-binding domain"/>
    <property type="match status" value="1"/>
</dbReference>
<dbReference type="GO" id="GO:0003700">
    <property type="term" value="F:DNA-binding transcription factor activity"/>
    <property type="evidence" value="ECO:0007669"/>
    <property type="project" value="InterPro"/>
</dbReference>
<feature type="domain" description="HTH gntR-type" evidence="4">
    <location>
        <begin position="13"/>
        <end position="81"/>
    </location>
</feature>
<dbReference type="PANTHER" id="PTHR38445">
    <property type="entry name" value="HTH-TYPE TRANSCRIPTIONAL REPRESSOR YTRA"/>
    <property type="match status" value="1"/>
</dbReference>
<keyword evidence="2" id="KW-0238">DNA-binding</keyword>
<dbReference type="InterPro" id="IPR000524">
    <property type="entry name" value="Tscrpt_reg_HTH_GntR"/>
</dbReference>
<dbReference type="AlphaFoldDB" id="A0A3B0TNS6"/>
<evidence type="ECO:0000256" key="1">
    <source>
        <dbReference type="ARBA" id="ARBA00023015"/>
    </source>
</evidence>
<dbReference type="InterPro" id="IPR028082">
    <property type="entry name" value="Peripla_BP_I"/>
</dbReference>
<dbReference type="SUPFAM" id="SSF46785">
    <property type="entry name" value="Winged helix' DNA-binding domain"/>
    <property type="match status" value="1"/>
</dbReference>
<dbReference type="SUPFAM" id="SSF53822">
    <property type="entry name" value="Periplasmic binding protein-like I"/>
    <property type="match status" value="1"/>
</dbReference>
<dbReference type="InterPro" id="IPR036388">
    <property type="entry name" value="WH-like_DNA-bd_sf"/>
</dbReference>
<dbReference type="GO" id="GO:0003677">
    <property type="term" value="F:DNA binding"/>
    <property type="evidence" value="ECO:0007669"/>
    <property type="project" value="UniProtKB-KW"/>
</dbReference>
<dbReference type="PANTHER" id="PTHR38445:SF10">
    <property type="entry name" value="GNTR-FAMILY TRANSCRIPTIONAL REGULATOR"/>
    <property type="match status" value="1"/>
</dbReference>
<evidence type="ECO:0000256" key="3">
    <source>
        <dbReference type="ARBA" id="ARBA00023163"/>
    </source>
</evidence>
<dbReference type="Pfam" id="PF13377">
    <property type="entry name" value="Peripla_BP_3"/>
    <property type="match status" value="1"/>
</dbReference>
<accession>A0A3B0TNS6</accession>
<dbReference type="CDD" id="cd07377">
    <property type="entry name" value="WHTH_GntR"/>
    <property type="match status" value="1"/>
</dbReference>
<reference evidence="5" key="1">
    <citation type="submission" date="2018-06" db="EMBL/GenBank/DDBJ databases">
        <authorList>
            <person name="Zhirakovskaya E."/>
        </authorList>
    </citation>
    <scope>NUCLEOTIDE SEQUENCE</scope>
</reference>
<name>A0A3B0TNS6_9ZZZZ</name>
<dbReference type="PROSITE" id="PS50949">
    <property type="entry name" value="HTH_GNTR"/>
    <property type="match status" value="1"/>
</dbReference>
<sequence length="337" mass="38582">MHNPIRINKSLTTPIYQQIVLGVISRIQDGTLRIGDQLPSINQIAGEFGLARETVVKAFRQLQEKAIIRAIHGKGFFINSQNLDLAHRIFLFFDTLSAYKEVMYQAVKDTFGDKAFIDIYFHHFNPTVFENTIRQHAGNYTSYIVLPFDHPLINEMMSPIPNEKLYLVDRFPKYYKSEYKGVCQDFKKDVYESLISVKQRALKYNKIILVFRDAVTDPPHELVEGFQEFCKEFQIQHEITRAALSGRKIKNGEAFLVIDDEDLVYIVEGANSLNLEIGEDVGIISYNETSLKKVVGGGISVISTDFRGMGRKVAEMILVNEKQCIYNPCKFIDRGSF</sequence>
<organism evidence="5">
    <name type="scientific">hydrothermal vent metagenome</name>
    <dbReference type="NCBI Taxonomy" id="652676"/>
    <lineage>
        <taxon>unclassified sequences</taxon>
        <taxon>metagenomes</taxon>
        <taxon>ecological metagenomes</taxon>
    </lineage>
</organism>